<feature type="transmembrane region" description="Helical" evidence="8">
    <location>
        <begin position="94"/>
        <end position="116"/>
    </location>
</feature>
<name>A0ABP8AWT3_9MICO</name>
<gene>
    <name evidence="10" type="ORF">GCM10022288_22870</name>
</gene>
<keyword evidence="5 8" id="KW-1133">Transmembrane helix</keyword>
<keyword evidence="6 8" id="KW-0472">Membrane</keyword>
<dbReference type="PROSITE" id="PS50850">
    <property type="entry name" value="MFS"/>
    <property type="match status" value="1"/>
</dbReference>
<evidence type="ECO:0000256" key="2">
    <source>
        <dbReference type="ARBA" id="ARBA00010992"/>
    </source>
</evidence>
<dbReference type="Proteomes" id="UP001500213">
    <property type="component" value="Unassembled WGS sequence"/>
</dbReference>
<evidence type="ECO:0000256" key="5">
    <source>
        <dbReference type="ARBA" id="ARBA00022989"/>
    </source>
</evidence>
<dbReference type="PRINTS" id="PR00171">
    <property type="entry name" value="SUGRTRNSPORT"/>
</dbReference>
<keyword evidence="11" id="KW-1185">Reference proteome</keyword>
<feature type="transmembrane region" description="Helical" evidence="8">
    <location>
        <begin position="296"/>
        <end position="320"/>
    </location>
</feature>
<feature type="transmembrane region" description="Helical" evidence="8">
    <location>
        <begin position="179"/>
        <end position="200"/>
    </location>
</feature>
<dbReference type="InterPro" id="IPR005829">
    <property type="entry name" value="Sugar_transporter_CS"/>
</dbReference>
<dbReference type="InterPro" id="IPR036259">
    <property type="entry name" value="MFS_trans_sf"/>
</dbReference>
<organism evidence="10 11">
    <name type="scientific">Gryllotalpicola kribbensis</name>
    <dbReference type="NCBI Taxonomy" id="993084"/>
    <lineage>
        <taxon>Bacteria</taxon>
        <taxon>Bacillati</taxon>
        <taxon>Actinomycetota</taxon>
        <taxon>Actinomycetes</taxon>
        <taxon>Micrococcales</taxon>
        <taxon>Microbacteriaceae</taxon>
        <taxon>Gryllotalpicola</taxon>
    </lineage>
</organism>
<comment type="caution">
    <text evidence="10">The sequence shown here is derived from an EMBL/GenBank/DDBJ whole genome shotgun (WGS) entry which is preliminary data.</text>
</comment>
<dbReference type="InterPro" id="IPR005828">
    <property type="entry name" value="MFS_sugar_transport-like"/>
</dbReference>
<dbReference type="Gene3D" id="1.20.1250.20">
    <property type="entry name" value="MFS general substrate transporter like domains"/>
    <property type="match status" value="1"/>
</dbReference>
<feature type="transmembrane region" description="Helical" evidence="8">
    <location>
        <begin position="327"/>
        <end position="349"/>
    </location>
</feature>
<dbReference type="PANTHER" id="PTHR48020">
    <property type="entry name" value="PROTON MYO-INOSITOL COTRANSPORTER"/>
    <property type="match status" value="1"/>
</dbReference>
<dbReference type="NCBIfam" id="TIGR00879">
    <property type="entry name" value="SP"/>
    <property type="match status" value="1"/>
</dbReference>
<feature type="transmembrane region" description="Helical" evidence="8">
    <location>
        <begin position="64"/>
        <end position="82"/>
    </location>
</feature>
<dbReference type="InterPro" id="IPR003663">
    <property type="entry name" value="Sugar/inositol_transpt"/>
</dbReference>
<proteinExistence type="inferred from homology"/>
<evidence type="ECO:0000313" key="10">
    <source>
        <dbReference type="EMBL" id="GAA4191683.1"/>
    </source>
</evidence>
<evidence type="ECO:0000256" key="4">
    <source>
        <dbReference type="ARBA" id="ARBA00022692"/>
    </source>
</evidence>
<evidence type="ECO:0000259" key="9">
    <source>
        <dbReference type="PROSITE" id="PS50850"/>
    </source>
</evidence>
<comment type="similarity">
    <text evidence="2 7">Belongs to the major facilitator superfamily. Sugar transporter (TC 2.A.1.1) family.</text>
</comment>
<keyword evidence="4 8" id="KW-0812">Transmembrane</keyword>
<keyword evidence="3 7" id="KW-0813">Transport</keyword>
<evidence type="ECO:0000256" key="7">
    <source>
        <dbReference type="RuleBase" id="RU003346"/>
    </source>
</evidence>
<feature type="transmembrane region" description="Helical" evidence="8">
    <location>
        <begin position="152"/>
        <end position="173"/>
    </location>
</feature>
<reference evidence="11" key="1">
    <citation type="journal article" date="2019" name="Int. J. Syst. Evol. Microbiol.">
        <title>The Global Catalogue of Microorganisms (GCM) 10K type strain sequencing project: providing services to taxonomists for standard genome sequencing and annotation.</title>
        <authorList>
            <consortium name="The Broad Institute Genomics Platform"/>
            <consortium name="The Broad Institute Genome Sequencing Center for Infectious Disease"/>
            <person name="Wu L."/>
            <person name="Ma J."/>
        </authorList>
    </citation>
    <scope>NUCLEOTIDE SEQUENCE [LARGE SCALE GENOMIC DNA]</scope>
    <source>
        <strain evidence="11">JCM 17593</strain>
    </source>
</reference>
<dbReference type="PROSITE" id="PS00216">
    <property type="entry name" value="SUGAR_TRANSPORT_1"/>
    <property type="match status" value="2"/>
</dbReference>
<dbReference type="SUPFAM" id="SSF103473">
    <property type="entry name" value="MFS general substrate transporter"/>
    <property type="match status" value="1"/>
</dbReference>
<comment type="subcellular location">
    <subcellularLocation>
        <location evidence="1">Cell membrane</location>
        <topology evidence="1">Multi-pass membrane protein</topology>
    </subcellularLocation>
</comment>
<dbReference type="InterPro" id="IPR050814">
    <property type="entry name" value="Myo-inositol_Transporter"/>
</dbReference>
<dbReference type="InterPro" id="IPR020846">
    <property type="entry name" value="MFS_dom"/>
</dbReference>
<protein>
    <submittedName>
        <fullName evidence="10">Sugar porter family MFS transporter</fullName>
    </submittedName>
</protein>
<evidence type="ECO:0000256" key="1">
    <source>
        <dbReference type="ARBA" id="ARBA00004651"/>
    </source>
</evidence>
<evidence type="ECO:0000313" key="11">
    <source>
        <dbReference type="Proteomes" id="UP001500213"/>
    </source>
</evidence>
<dbReference type="Pfam" id="PF00083">
    <property type="entry name" value="Sugar_tr"/>
    <property type="match status" value="1"/>
</dbReference>
<evidence type="ECO:0000256" key="3">
    <source>
        <dbReference type="ARBA" id="ARBA00022448"/>
    </source>
</evidence>
<feature type="transmembrane region" description="Helical" evidence="8">
    <location>
        <begin position="402"/>
        <end position="420"/>
    </location>
</feature>
<dbReference type="PANTHER" id="PTHR48020:SF12">
    <property type="entry name" value="PROTON MYO-INOSITOL COTRANSPORTER"/>
    <property type="match status" value="1"/>
</dbReference>
<feature type="transmembrane region" description="Helical" evidence="8">
    <location>
        <begin position="122"/>
        <end position="140"/>
    </location>
</feature>
<evidence type="ECO:0000256" key="8">
    <source>
        <dbReference type="SAM" id="Phobius"/>
    </source>
</evidence>
<feature type="transmembrane region" description="Helical" evidence="8">
    <location>
        <begin position="262"/>
        <end position="284"/>
    </location>
</feature>
<dbReference type="EMBL" id="BAABBX010000015">
    <property type="protein sequence ID" value="GAA4191683.1"/>
    <property type="molecule type" value="Genomic_DNA"/>
</dbReference>
<accession>A0ABP8AWT3</accession>
<feature type="domain" description="Major facilitator superfamily (MFS) profile" evidence="9">
    <location>
        <begin position="27"/>
        <end position="448"/>
    </location>
</feature>
<feature type="transmembrane region" description="Helical" evidence="8">
    <location>
        <begin position="23"/>
        <end position="52"/>
    </location>
</feature>
<sequence>MSTQTQQSEAAVQPVSSTYRGGIVVWASIVAALGGLLFGYDTGIVSAALLYVTPEYHLSEFGQQAFVAVLLAGAVVGVIGGGPVVDRLGRRRTLITVAVIYLVAALGSSLLGWLPLIYAARFFLGLSVGASSLVVPMYIAEIAPARIRGRLVSFNQLFVALGIFVSYLVGYAFAPMHGWRWMIGLAAVPAAIMLVGLLPLPESPRWLAATQRVDAARTVLGRIRRTEVEADTETNEISLSLRQEKAVRFRDLFASRGVRRGIVIGVVVAATNQLAGVNAILYYAPTMLKQAGFGDSSAILSSVGIGGAFLLFTLIGLLLVDVLGRRPLLIGGTIIVAVALSAIGALYLVPQSTTTGGLLVVGLIVYEGVFAASLGIAIWLVNSEVLPNRVRGKAQSFGTVTHWGLDLVISLVVLTVISSLSATGLFWAFAVFAIAGAIVMWRILPETKGRTLEEIETSLEHGAR</sequence>
<feature type="transmembrane region" description="Helical" evidence="8">
    <location>
        <begin position="355"/>
        <end position="381"/>
    </location>
</feature>
<feature type="transmembrane region" description="Helical" evidence="8">
    <location>
        <begin position="426"/>
        <end position="444"/>
    </location>
</feature>
<evidence type="ECO:0000256" key="6">
    <source>
        <dbReference type="ARBA" id="ARBA00023136"/>
    </source>
</evidence>
<dbReference type="PROSITE" id="PS00217">
    <property type="entry name" value="SUGAR_TRANSPORT_2"/>
    <property type="match status" value="1"/>
</dbReference>